<name>A0A2B4T0I5_STYPI</name>
<sequence length="791" mass="88861">MEESHRKVLRKFRLHISRNIDARRITEVLFTNEILDEASKELILAETTSEGKAFYLLDVLSRCGPGAFESFLAALHGSGRSFLANEIHRHMSGEQPCEDNERRPRSVGLPRKVPNFVGRMDICEEITRLLTTDEDDTTCLVTVVAPPGFGKTALAKAVGNMILSQGKKDVIYMCLRSVSSLTCAAELLLEEAVGTRADQQDAISMLKRYLTSLQKPTVLILDNAEDLQAKDESDFYKLLKNIGDHAKTLVTLITSRTPISTLELWPFATRHFPLRPLANEDSLLFLKNCVPNISNQRAKEFGIACHGIPLLLNITASFLKKKTVNSSDLHRKLQNCPHNFLKGKSQKIQVLNSHLKVFYNNLQPEMKKALGFLASFPKLFTKEEAKDVLFPTEDFLDFQYMLDTLEQHSLLQLDEVNNQLYYSLHPLVQAFCRSSMEETCREYSTAIKLFSRHYLAVLQDLSEEFIGTDCRNAIEKYHNCKTNIIHALVASVEDCGDQLERDGLSVSTNAVNFLAKVLNIDEFMSVYSQCLKAAVKLNDNILHSECLVSIGFKQLCYYGYKDAFHTSAKESLQQAHELQSELLISDTECVGHCKCKLGLCTVISGDKSKGISLIAQGIAIRKRRVRSDGSGKVERMLLAGGFCDLAMAMFVSGNLRAAINIWTNICLVRYRELLGQHPFTASLLHYLGDAHQSLGDLKRAVACKRESLEMRKYLLGDNHVDTARAYYGLGCALGALDSTEEALQNLKKAREIQIRFAASEQDIHRTNQEMNRLKGRVTVDLPGLVVQQMYI</sequence>
<proteinExistence type="predicted"/>
<dbReference type="Proteomes" id="UP000225706">
    <property type="component" value="Unassembled WGS sequence"/>
</dbReference>
<dbReference type="AlphaFoldDB" id="A0A2B4T0I5"/>
<dbReference type="Gene3D" id="1.10.533.10">
    <property type="entry name" value="Death Domain, Fas"/>
    <property type="match status" value="1"/>
</dbReference>
<dbReference type="OrthoDB" id="10031931at2759"/>
<protein>
    <recommendedName>
        <fullName evidence="1">CARD domain-containing protein</fullName>
    </recommendedName>
</protein>
<dbReference type="Pfam" id="PF13401">
    <property type="entry name" value="AAA_22"/>
    <property type="match status" value="1"/>
</dbReference>
<dbReference type="EMBL" id="LSMT01000001">
    <property type="protein sequence ID" value="PFX34919.1"/>
    <property type="molecule type" value="Genomic_DNA"/>
</dbReference>
<dbReference type="SUPFAM" id="SSF52540">
    <property type="entry name" value="P-loop containing nucleoside triphosphate hydrolases"/>
    <property type="match status" value="1"/>
</dbReference>
<dbReference type="PROSITE" id="PS50209">
    <property type="entry name" value="CARD"/>
    <property type="match status" value="1"/>
</dbReference>
<organism evidence="2 3">
    <name type="scientific">Stylophora pistillata</name>
    <name type="common">Smooth cauliflower coral</name>
    <dbReference type="NCBI Taxonomy" id="50429"/>
    <lineage>
        <taxon>Eukaryota</taxon>
        <taxon>Metazoa</taxon>
        <taxon>Cnidaria</taxon>
        <taxon>Anthozoa</taxon>
        <taxon>Hexacorallia</taxon>
        <taxon>Scleractinia</taxon>
        <taxon>Astrocoeniina</taxon>
        <taxon>Pocilloporidae</taxon>
        <taxon>Stylophora</taxon>
    </lineage>
</organism>
<dbReference type="PANTHER" id="PTHR47691">
    <property type="entry name" value="REGULATOR-RELATED"/>
    <property type="match status" value="1"/>
</dbReference>
<dbReference type="CDD" id="cd01671">
    <property type="entry name" value="CARD"/>
    <property type="match status" value="1"/>
</dbReference>
<dbReference type="InterPro" id="IPR011990">
    <property type="entry name" value="TPR-like_helical_dom_sf"/>
</dbReference>
<dbReference type="InterPro" id="IPR019734">
    <property type="entry name" value="TPR_rpt"/>
</dbReference>
<dbReference type="InterPro" id="IPR036388">
    <property type="entry name" value="WH-like_DNA-bd_sf"/>
</dbReference>
<dbReference type="InterPro" id="IPR027417">
    <property type="entry name" value="P-loop_NTPase"/>
</dbReference>
<dbReference type="Gene3D" id="3.40.50.300">
    <property type="entry name" value="P-loop containing nucleotide triphosphate hydrolases"/>
    <property type="match status" value="1"/>
</dbReference>
<dbReference type="InterPro" id="IPR011029">
    <property type="entry name" value="DEATH-like_dom_sf"/>
</dbReference>
<dbReference type="SUPFAM" id="SSF48452">
    <property type="entry name" value="TPR-like"/>
    <property type="match status" value="1"/>
</dbReference>
<dbReference type="PANTHER" id="PTHR47691:SF3">
    <property type="entry name" value="HTH-TYPE TRANSCRIPTIONAL REGULATOR RV0890C-RELATED"/>
    <property type="match status" value="1"/>
</dbReference>
<dbReference type="Gene3D" id="1.25.40.10">
    <property type="entry name" value="Tetratricopeptide repeat domain"/>
    <property type="match status" value="1"/>
</dbReference>
<accession>A0A2B4T0I5</accession>
<evidence type="ECO:0000313" key="3">
    <source>
        <dbReference type="Proteomes" id="UP000225706"/>
    </source>
</evidence>
<evidence type="ECO:0000259" key="1">
    <source>
        <dbReference type="PROSITE" id="PS50209"/>
    </source>
</evidence>
<dbReference type="STRING" id="50429.A0A2B4T0I5"/>
<dbReference type="Pfam" id="PF13424">
    <property type="entry name" value="TPR_12"/>
    <property type="match status" value="1"/>
</dbReference>
<comment type="caution">
    <text evidence="2">The sequence shown here is derived from an EMBL/GenBank/DDBJ whole genome shotgun (WGS) entry which is preliminary data.</text>
</comment>
<dbReference type="SMART" id="SM00028">
    <property type="entry name" value="TPR"/>
    <property type="match status" value="2"/>
</dbReference>
<dbReference type="InterPro" id="IPR001315">
    <property type="entry name" value="CARD"/>
</dbReference>
<dbReference type="Pfam" id="PF00619">
    <property type="entry name" value="CARD"/>
    <property type="match status" value="1"/>
</dbReference>
<dbReference type="Gene3D" id="1.10.10.10">
    <property type="entry name" value="Winged helix-like DNA-binding domain superfamily/Winged helix DNA-binding domain"/>
    <property type="match status" value="1"/>
</dbReference>
<keyword evidence="3" id="KW-1185">Reference proteome</keyword>
<dbReference type="InterPro" id="IPR049945">
    <property type="entry name" value="AAA_22"/>
</dbReference>
<dbReference type="GO" id="GO:0042981">
    <property type="term" value="P:regulation of apoptotic process"/>
    <property type="evidence" value="ECO:0007669"/>
    <property type="project" value="InterPro"/>
</dbReference>
<dbReference type="SUPFAM" id="SSF47986">
    <property type="entry name" value="DEATH domain"/>
    <property type="match status" value="1"/>
</dbReference>
<evidence type="ECO:0000313" key="2">
    <source>
        <dbReference type="EMBL" id="PFX34919.1"/>
    </source>
</evidence>
<reference evidence="3" key="1">
    <citation type="journal article" date="2017" name="bioRxiv">
        <title>Comparative analysis of the genomes of Stylophora pistillata and Acropora digitifera provides evidence for extensive differences between species of corals.</title>
        <authorList>
            <person name="Voolstra C.R."/>
            <person name="Li Y."/>
            <person name="Liew Y.J."/>
            <person name="Baumgarten S."/>
            <person name="Zoccola D."/>
            <person name="Flot J.-F."/>
            <person name="Tambutte S."/>
            <person name="Allemand D."/>
            <person name="Aranda M."/>
        </authorList>
    </citation>
    <scope>NUCLEOTIDE SEQUENCE [LARGE SCALE GENOMIC DNA]</scope>
</reference>
<feature type="domain" description="CARD" evidence="1">
    <location>
        <begin position="1"/>
        <end position="90"/>
    </location>
</feature>
<dbReference type="GO" id="GO:0016887">
    <property type="term" value="F:ATP hydrolysis activity"/>
    <property type="evidence" value="ECO:0007669"/>
    <property type="project" value="InterPro"/>
</dbReference>
<gene>
    <name evidence="2" type="ORF">AWC38_SpisGene59</name>
</gene>